<dbReference type="InterPro" id="IPR010105">
    <property type="entry name" value="TonB_sidphr_rcpt"/>
</dbReference>
<evidence type="ECO:0000256" key="11">
    <source>
        <dbReference type="RuleBase" id="RU003357"/>
    </source>
</evidence>
<dbReference type="PANTHER" id="PTHR32552:SF74">
    <property type="entry name" value="HYDROXAMATE SIDEROPHORE RECEPTOR FHUE"/>
    <property type="match status" value="1"/>
</dbReference>
<dbReference type="InterPro" id="IPR037066">
    <property type="entry name" value="Plug_dom_sf"/>
</dbReference>
<evidence type="ECO:0000256" key="12">
    <source>
        <dbReference type="SAM" id="SignalP"/>
    </source>
</evidence>
<evidence type="ECO:0000256" key="3">
    <source>
        <dbReference type="ARBA" id="ARBA00022448"/>
    </source>
</evidence>
<dbReference type="Gene3D" id="2.170.130.10">
    <property type="entry name" value="TonB-dependent receptor, plug domain"/>
    <property type="match status" value="1"/>
</dbReference>
<reference evidence="15" key="1">
    <citation type="submission" date="2020-03" db="EMBL/GenBank/DDBJ databases">
        <title>Solimonas marina sp. nov., isolated from deep seawater of the Pacific Ocean.</title>
        <authorList>
            <person name="Liu X."/>
            <person name="Lai Q."/>
            <person name="Sun F."/>
            <person name="Gai Y."/>
            <person name="Li G."/>
            <person name="Shao Z."/>
        </authorList>
    </citation>
    <scope>NUCLEOTIDE SEQUENCE</scope>
    <source>
        <strain evidence="15">C16B3</strain>
    </source>
</reference>
<feature type="domain" description="TonB-dependent receptor-like beta-barrel" evidence="13">
    <location>
        <begin position="279"/>
        <end position="694"/>
    </location>
</feature>
<keyword evidence="12" id="KW-0732">Signal</keyword>
<dbReference type="RefSeq" id="WP_168148731.1">
    <property type="nucleotide sequence ID" value="NZ_JAAVXB010000007.1"/>
</dbReference>
<evidence type="ECO:0000256" key="6">
    <source>
        <dbReference type="ARBA" id="ARBA00023077"/>
    </source>
</evidence>
<dbReference type="Pfam" id="PF07715">
    <property type="entry name" value="Plug"/>
    <property type="match status" value="1"/>
</dbReference>
<dbReference type="SUPFAM" id="SSF56935">
    <property type="entry name" value="Porins"/>
    <property type="match status" value="1"/>
</dbReference>
<dbReference type="AlphaFoldDB" id="A0A969WBZ2"/>
<dbReference type="NCBIfam" id="TIGR01783">
    <property type="entry name" value="TonB-siderophor"/>
    <property type="match status" value="1"/>
</dbReference>
<keyword evidence="9 10" id="KW-0998">Cell outer membrane</keyword>
<keyword evidence="6 11" id="KW-0798">TonB box</keyword>
<dbReference type="Proteomes" id="UP000653472">
    <property type="component" value="Unassembled WGS sequence"/>
</dbReference>
<dbReference type="GO" id="GO:0038023">
    <property type="term" value="F:signaling receptor activity"/>
    <property type="evidence" value="ECO:0007669"/>
    <property type="project" value="InterPro"/>
</dbReference>
<dbReference type="InterPro" id="IPR036942">
    <property type="entry name" value="Beta-barrel_TonB_sf"/>
</dbReference>
<dbReference type="Gene3D" id="2.40.170.20">
    <property type="entry name" value="TonB-dependent receptor, beta-barrel domain"/>
    <property type="match status" value="1"/>
</dbReference>
<keyword evidence="3 10" id="KW-0813">Transport</keyword>
<dbReference type="PROSITE" id="PS52016">
    <property type="entry name" value="TONB_DEPENDENT_REC_3"/>
    <property type="match status" value="1"/>
</dbReference>
<keyword evidence="5 10" id="KW-0812">Transmembrane</keyword>
<evidence type="ECO:0000256" key="4">
    <source>
        <dbReference type="ARBA" id="ARBA00022452"/>
    </source>
</evidence>
<evidence type="ECO:0000256" key="7">
    <source>
        <dbReference type="ARBA" id="ARBA00023136"/>
    </source>
</evidence>
<keyword evidence="4 10" id="KW-1134">Transmembrane beta strand</keyword>
<keyword evidence="16" id="KW-1185">Reference proteome</keyword>
<dbReference type="EMBL" id="JAAVXB010000007">
    <property type="protein sequence ID" value="NKF23389.1"/>
    <property type="molecule type" value="Genomic_DNA"/>
</dbReference>
<dbReference type="GO" id="GO:0015891">
    <property type="term" value="P:siderophore transport"/>
    <property type="evidence" value="ECO:0007669"/>
    <property type="project" value="InterPro"/>
</dbReference>
<evidence type="ECO:0000313" key="15">
    <source>
        <dbReference type="EMBL" id="NKF23389.1"/>
    </source>
</evidence>
<dbReference type="Pfam" id="PF00593">
    <property type="entry name" value="TonB_dep_Rec_b-barrel"/>
    <property type="match status" value="1"/>
</dbReference>
<sequence length="723" mass="79900">MKLSGFRLPHRFALAALAGVTVVPIVAHAADTADAAADTTTDTTAAPGDADIATILITTKRAERTSTGATGLDLDIKDTPQSISTVTQEQMDRFGTSSINDALRLATGVSVENWETNRTNYLSRGFEIKNSQIDGVGLPNDWGIVTGAVDTYGYDKIEVIRGANGLLTGVGNASGTINYVRKRPTNTEQGEAEVKFGSWGNRRVEADYSTPFTKDGSWAGRIVVAREDNSDGYLRDFNSDRTYVYGVVDGQLSERSTLTLGWSVLQDRSTGNMWGALTFSNSDGTQSSFDASSSTTQKWTYWNTGNQNPFIEYTYQLAPDWQFKASYNYRRSTDHDQLFYAYSANGLDPDTREGLYGWAYKGAALLKSQLGDMTISGHFSLFGREHQAILGTSLAASEQRNWYYPVDYSDPAFGALPAFPYALDAIAEPDWGEKTLDTSINQKLTRVYGVTRLALTDRLKAIVGFNYARYHRDGDNAGAFDQTESKTSPYGGLTFDLTQHVLAYASYSDIYQPQDQYDINHVYLDPSKGINYEVGIKADWLDRRVLTTLAWFTAKQDNLATYAGIGTDGNYYYSGMDVKSRGVEFEATGKLGSYVDVVFGYTKLKLTDDDGDSTYKWVPRDTVKLQLVGRLPTYTALSAGIGGRWRSKTSNTDGTTDLAGDANVVRQDRYAVLNAFASWDVRPNVTVRANVNNLTDEKYITSLYTIGYYGAPRNYAVNLSWRF</sequence>
<accession>A0A969WBZ2</accession>
<proteinExistence type="inferred from homology"/>
<dbReference type="GO" id="GO:0009279">
    <property type="term" value="C:cell outer membrane"/>
    <property type="evidence" value="ECO:0007669"/>
    <property type="project" value="UniProtKB-SubCell"/>
</dbReference>
<feature type="domain" description="TonB-dependent receptor plug" evidence="14">
    <location>
        <begin position="76"/>
        <end position="176"/>
    </location>
</feature>
<dbReference type="PANTHER" id="PTHR32552">
    <property type="entry name" value="FERRICHROME IRON RECEPTOR-RELATED"/>
    <property type="match status" value="1"/>
</dbReference>
<feature type="chain" id="PRO_5036937533" evidence="12">
    <location>
        <begin position="30"/>
        <end position="723"/>
    </location>
</feature>
<gene>
    <name evidence="15" type="ORF">G7Y82_13795</name>
</gene>
<evidence type="ECO:0000256" key="9">
    <source>
        <dbReference type="ARBA" id="ARBA00023237"/>
    </source>
</evidence>
<dbReference type="InterPro" id="IPR039426">
    <property type="entry name" value="TonB-dep_rcpt-like"/>
</dbReference>
<keyword evidence="8 15" id="KW-0675">Receptor</keyword>
<keyword evidence="7 10" id="KW-0472">Membrane</keyword>
<comment type="caution">
    <text evidence="15">The sequence shown here is derived from an EMBL/GenBank/DDBJ whole genome shotgun (WGS) entry which is preliminary data.</text>
</comment>
<dbReference type="GO" id="GO:0015344">
    <property type="term" value="F:siderophore uptake transmembrane transporter activity"/>
    <property type="evidence" value="ECO:0007669"/>
    <property type="project" value="TreeGrafter"/>
</dbReference>
<evidence type="ECO:0000259" key="14">
    <source>
        <dbReference type="Pfam" id="PF07715"/>
    </source>
</evidence>
<evidence type="ECO:0000256" key="2">
    <source>
        <dbReference type="ARBA" id="ARBA00009810"/>
    </source>
</evidence>
<name>A0A969WBZ2_9GAMM</name>
<evidence type="ECO:0000259" key="13">
    <source>
        <dbReference type="Pfam" id="PF00593"/>
    </source>
</evidence>
<evidence type="ECO:0000256" key="5">
    <source>
        <dbReference type="ARBA" id="ARBA00022692"/>
    </source>
</evidence>
<evidence type="ECO:0000256" key="10">
    <source>
        <dbReference type="PROSITE-ProRule" id="PRU01360"/>
    </source>
</evidence>
<comment type="similarity">
    <text evidence="2 10 11">Belongs to the TonB-dependent receptor family.</text>
</comment>
<comment type="subcellular location">
    <subcellularLocation>
        <location evidence="1 10">Cell outer membrane</location>
        <topology evidence="1 10">Multi-pass membrane protein</topology>
    </subcellularLocation>
</comment>
<evidence type="ECO:0000256" key="8">
    <source>
        <dbReference type="ARBA" id="ARBA00023170"/>
    </source>
</evidence>
<evidence type="ECO:0000313" key="16">
    <source>
        <dbReference type="Proteomes" id="UP000653472"/>
    </source>
</evidence>
<protein>
    <submittedName>
        <fullName evidence="15">TonB-dependent siderophore receptor</fullName>
    </submittedName>
</protein>
<dbReference type="InterPro" id="IPR000531">
    <property type="entry name" value="Beta-barrel_TonB"/>
</dbReference>
<dbReference type="CDD" id="cd01347">
    <property type="entry name" value="ligand_gated_channel"/>
    <property type="match status" value="1"/>
</dbReference>
<organism evidence="15 16">
    <name type="scientific">Solimonas marina</name>
    <dbReference type="NCBI Taxonomy" id="2714601"/>
    <lineage>
        <taxon>Bacteria</taxon>
        <taxon>Pseudomonadati</taxon>
        <taxon>Pseudomonadota</taxon>
        <taxon>Gammaproteobacteria</taxon>
        <taxon>Nevskiales</taxon>
        <taxon>Nevskiaceae</taxon>
        <taxon>Solimonas</taxon>
    </lineage>
</organism>
<feature type="signal peptide" evidence="12">
    <location>
        <begin position="1"/>
        <end position="29"/>
    </location>
</feature>
<dbReference type="InterPro" id="IPR012910">
    <property type="entry name" value="Plug_dom"/>
</dbReference>
<evidence type="ECO:0000256" key="1">
    <source>
        <dbReference type="ARBA" id="ARBA00004571"/>
    </source>
</evidence>